<dbReference type="SUPFAM" id="SSF50465">
    <property type="entry name" value="EF-Tu/eEF-1alpha/eIF2-gamma C-terminal domain"/>
    <property type="match status" value="1"/>
</dbReference>
<comment type="pathway">
    <text evidence="3 19">Sulfur metabolism; hydrogen sulfide biosynthesis; sulfite from sulfate: step 1/3.</text>
</comment>
<dbReference type="GO" id="GO:0005524">
    <property type="term" value="F:ATP binding"/>
    <property type="evidence" value="ECO:0007669"/>
    <property type="project" value="UniProtKB-UniRule"/>
</dbReference>
<evidence type="ECO:0000256" key="19">
    <source>
        <dbReference type="HAMAP-Rule" id="MF_00062"/>
    </source>
</evidence>
<evidence type="ECO:0000256" key="17">
    <source>
        <dbReference type="ARBA" id="ARBA00055271"/>
    </source>
</evidence>
<dbReference type="InterPro" id="IPR009000">
    <property type="entry name" value="Transl_B-barrel_sf"/>
</dbReference>
<evidence type="ECO:0000313" key="23">
    <source>
        <dbReference type="Proteomes" id="UP000234483"/>
    </source>
</evidence>
<dbReference type="FunFam" id="3.40.50.300:FF:000212">
    <property type="entry name" value="Adenylyl-sulfate kinase"/>
    <property type="match status" value="1"/>
</dbReference>
<dbReference type="FunFam" id="2.40.30.10:FF:000027">
    <property type="entry name" value="Sulfate adenylyltransferase subunit 1"/>
    <property type="match status" value="1"/>
</dbReference>
<dbReference type="NCBIfam" id="TIGR02034">
    <property type="entry name" value="CysN"/>
    <property type="match status" value="1"/>
</dbReference>
<accession>A0A2N5CT31</accession>
<evidence type="ECO:0000313" key="22">
    <source>
        <dbReference type="EMBL" id="PLR14812.1"/>
    </source>
</evidence>
<keyword evidence="11 20" id="KW-0418">Kinase</keyword>
<comment type="catalytic activity">
    <reaction evidence="16 19">
        <text>sulfate + ATP + H(+) = adenosine 5'-phosphosulfate + diphosphate</text>
        <dbReference type="Rhea" id="RHEA:18133"/>
        <dbReference type="ChEBI" id="CHEBI:15378"/>
        <dbReference type="ChEBI" id="CHEBI:16189"/>
        <dbReference type="ChEBI" id="CHEBI:30616"/>
        <dbReference type="ChEBI" id="CHEBI:33019"/>
        <dbReference type="ChEBI" id="CHEBI:58243"/>
        <dbReference type="EC" id="2.7.7.4"/>
    </reaction>
</comment>
<dbReference type="CDD" id="cd02027">
    <property type="entry name" value="APSK"/>
    <property type="match status" value="1"/>
</dbReference>
<dbReference type="InterPro" id="IPR044139">
    <property type="entry name" value="CysN_NoDQ_III"/>
</dbReference>
<keyword evidence="12 19" id="KW-0067">ATP-binding</keyword>
<evidence type="ECO:0000256" key="1">
    <source>
        <dbReference type="ARBA" id="ARBA00001823"/>
    </source>
</evidence>
<dbReference type="InterPro" id="IPR050100">
    <property type="entry name" value="TRAFAC_GTPase_members"/>
</dbReference>
<dbReference type="GO" id="GO:0005525">
    <property type="term" value="F:GTP binding"/>
    <property type="evidence" value="ECO:0007669"/>
    <property type="project" value="UniProtKB-UniRule"/>
</dbReference>
<gene>
    <name evidence="19" type="primary">cysN</name>
    <name evidence="20" type="synonym">cysC</name>
    <name evidence="22" type="ORF">CFHF_12635</name>
</gene>
<dbReference type="HAMAP" id="MF_00062">
    <property type="entry name" value="Sulf_adenylyltr_sub1"/>
    <property type="match status" value="1"/>
</dbReference>
<dbReference type="AlphaFoldDB" id="A0A2N5CT31"/>
<evidence type="ECO:0000256" key="13">
    <source>
        <dbReference type="ARBA" id="ARBA00023134"/>
    </source>
</evidence>
<dbReference type="Pfam" id="PF00009">
    <property type="entry name" value="GTP_EFTU"/>
    <property type="match status" value="1"/>
</dbReference>
<proteinExistence type="inferred from homology"/>
<dbReference type="Gene3D" id="2.40.30.10">
    <property type="entry name" value="Translation factors"/>
    <property type="match status" value="2"/>
</dbReference>
<comment type="function">
    <text evidence="2">APS kinase catalyzes the synthesis of activated sulfate.</text>
</comment>
<dbReference type="InterPro" id="IPR009001">
    <property type="entry name" value="Transl_elong_EF1A/Init_IF2_C"/>
</dbReference>
<dbReference type="EC" id="2.7.7.4" evidence="19"/>
<evidence type="ECO:0000256" key="11">
    <source>
        <dbReference type="ARBA" id="ARBA00022777"/>
    </source>
</evidence>
<comment type="caution">
    <text evidence="22">The sequence shown here is derived from an EMBL/GenBank/DDBJ whole genome shotgun (WGS) entry which is preliminary data.</text>
</comment>
<comment type="similarity">
    <text evidence="20">Belongs to the APS kinase family.</text>
</comment>
<dbReference type="PANTHER" id="PTHR23115">
    <property type="entry name" value="TRANSLATION FACTOR"/>
    <property type="match status" value="1"/>
</dbReference>
<evidence type="ECO:0000256" key="15">
    <source>
        <dbReference type="ARBA" id="ARBA00024872"/>
    </source>
</evidence>
<evidence type="ECO:0000256" key="9">
    <source>
        <dbReference type="ARBA" id="ARBA00022695"/>
    </source>
</evidence>
<keyword evidence="7" id="KW-0536">Nodulation</keyword>
<name>A0A2N5CT31_9CAUL</name>
<comment type="function">
    <text evidence="17 19">With CysD forms the ATP sulfurylase (ATPS) that catalyzes the adenylation of sulfate producing adenosine 5'-phosphosulfate (APS) and diphosphate, the first enzymatic step in sulfur assimilation pathway. APS synthesis involves the formation of a high-energy phosphoric-sulfuric acid anhydride bond driven by GTP hydrolysis by CysN coupled to ATP hydrolysis by CysD.</text>
</comment>
<dbReference type="PROSITE" id="PS00301">
    <property type="entry name" value="G_TR_1"/>
    <property type="match status" value="1"/>
</dbReference>
<evidence type="ECO:0000256" key="12">
    <source>
        <dbReference type="ARBA" id="ARBA00022840"/>
    </source>
</evidence>
<dbReference type="Pfam" id="PF22594">
    <property type="entry name" value="GTP-eEF1A_C"/>
    <property type="match status" value="1"/>
</dbReference>
<dbReference type="GO" id="GO:0004020">
    <property type="term" value="F:adenylylsulfate kinase activity"/>
    <property type="evidence" value="ECO:0007669"/>
    <property type="project" value="UniProtKB-UniRule"/>
</dbReference>
<comment type="catalytic activity">
    <reaction evidence="1 20">
        <text>adenosine 5'-phosphosulfate + ATP = 3'-phosphoadenylyl sulfate + ADP + H(+)</text>
        <dbReference type="Rhea" id="RHEA:24152"/>
        <dbReference type="ChEBI" id="CHEBI:15378"/>
        <dbReference type="ChEBI" id="CHEBI:30616"/>
        <dbReference type="ChEBI" id="CHEBI:58243"/>
        <dbReference type="ChEBI" id="CHEBI:58339"/>
        <dbReference type="ChEBI" id="CHEBI:456216"/>
        <dbReference type="EC" id="2.7.1.25"/>
    </reaction>
</comment>
<dbReference type="InterPro" id="IPR031157">
    <property type="entry name" value="G_TR_CS"/>
</dbReference>
<reference evidence="22 23" key="1">
    <citation type="submission" date="2017-12" db="EMBL/GenBank/DDBJ databases">
        <title>The genome sequence of Caulobacter flavus CGMCC1 15093.</title>
        <authorList>
            <person name="Gao J."/>
            <person name="Mao X."/>
            <person name="Sun J."/>
        </authorList>
    </citation>
    <scope>NUCLEOTIDE SEQUENCE [LARGE SCALE GENOMIC DNA]</scope>
    <source>
        <strain evidence="22 23">CGMCC1 15093</strain>
    </source>
</reference>
<dbReference type="SUPFAM" id="SSF50447">
    <property type="entry name" value="Translation proteins"/>
    <property type="match status" value="1"/>
</dbReference>
<comment type="pathway">
    <text evidence="20">Sulfur metabolism; hydrogen sulfide biosynthesis; sulfite from sulfate: step 2/3.</text>
</comment>
<evidence type="ECO:0000256" key="4">
    <source>
        <dbReference type="ARBA" id="ARBA00005438"/>
    </source>
</evidence>
<dbReference type="InterPro" id="IPR054696">
    <property type="entry name" value="GTP-eEF1A_C"/>
</dbReference>
<dbReference type="CDD" id="cd04166">
    <property type="entry name" value="CysN_ATPS"/>
    <property type="match status" value="1"/>
</dbReference>
<evidence type="ECO:0000256" key="16">
    <source>
        <dbReference type="ARBA" id="ARBA00049370"/>
    </source>
</evidence>
<comment type="subunit">
    <text evidence="6">Sulfate-activating enzymes, NodP and NodQ, may be physically associated.</text>
</comment>
<keyword evidence="10 19" id="KW-0547">Nucleotide-binding</keyword>
<dbReference type="NCBIfam" id="NF004035">
    <property type="entry name" value="PRK05506.1"/>
    <property type="match status" value="1"/>
</dbReference>
<dbReference type="EC" id="2.7.1.25" evidence="20"/>
<dbReference type="PRINTS" id="PR00315">
    <property type="entry name" value="ELONGATNFCT"/>
</dbReference>
<protein>
    <recommendedName>
        <fullName evidence="19 20">Multifunctional fusion protein</fullName>
    </recommendedName>
    <domain>
        <recommendedName>
            <fullName evidence="19">Sulfate adenylyltransferase subunit 1</fullName>
            <ecNumber evidence="19">2.7.7.4</ecNumber>
        </recommendedName>
        <alternativeName>
            <fullName evidence="19">ATP-sulfurylase large subunit</fullName>
        </alternativeName>
        <alternativeName>
            <fullName evidence="19">Sulfate adenylate transferase</fullName>
            <shortName evidence="19">SAT</shortName>
        </alternativeName>
    </domain>
    <domain>
        <recommendedName>
            <fullName evidence="20">Adenylyl-sulfate kinase</fullName>
            <ecNumber evidence="20">2.7.1.25</ecNumber>
        </recommendedName>
        <alternativeName>
            <fullName evidence="20">APS kinase</fullName>
        </alternativeName>
        <alternativeName>
            <fullName evidence="20">ATP adenosine-5'-phosphosulfate 3'-phosphotransferase</fullName>
        </alternativeName>
        <alternativeName>
            <fullName evidence="20">Adenosine-5'-phosphosulfate kinase</fullName>
        </alternativeName>
    </domain>
</protein>
<dbReference type="Proteomes" id="UP000234483">
    <property type="component" value="Unassembled WGS sequence"/>
</dbReference>
<dbReference type="Pfam" id="PF01583">
    <property type="entry name" value="APS_kinase"/>
    <property type="match status" value="1"/>
</dbReference>
<comment type="function">
    <text evidence="20">Catalyzes the synthesis of activated sulfate.</text>
</comment>
<evidence type="ECO:0000256" key="2">
    <source>
        <dbReference type="ARBA" id="ARBA00002357"/>
    </source>
</evidence>
<keyword evidence="13 19" id="KW-0342">GTP-binding</keyword>
<dbReference type="CDD" id="cd04095">
    <property type="entry name" value="CysN_NoDQ_III"/>
    <property type="match status" value="1"/>
</dbReference>
<dbReference type="SUPFAM" id="SSF52540">
    <property type="entry name" value="P-loop containing nucleoside triphosphate hydrolases"/>
    <property type="match status" value="2"/>
</dbReference>
<feature type="binding site" evidence="19">
    <location>
        <begin position="110"/>
        <end position="114"/>
    </location>
    <ligand>
        <name>GTP</name>
        <dbReference type="ChEBI" id="CHEBI:37565"/>
    </ligand>
</feature>
<dbReference type="NCBIfam" id="TIGR00455">
    <property type="entry name" value="apsK"/>
    <property type="match status" value="1"/>
</dbReference>
<evidence type="ECO:0000256" key="3">
    <source>
        <dbReference type="ARBA" id="ARBA00005048"/>
    </source>
</evidence>
<organism evidence="22 23">
    <name type="scientific">Caulobacter flavus</name>
    <dbReference type="NCBI Taxonomy" id="1679497"/>
    <lineage>
        <taxon>Bacteria</taxon>
        <taxon>Pseudomonadati</taxon>
        <taxon>Pseudomonadota</taxon>
        <taxon>Alphaproteobacteria</taxon>
        <taxon>Caulobacterales</taxon>
        <taxon>Caulobacteraceae</taxon>
        <taxon>Caulobacter</taxon>
    </lineage>
</organism>
<keyword evidence="14" id="KW-0511">Multifunctional enzyme</keyword>
<comment type="similarity">
    <text evidence="4">In the C-terminal section; belongs to the APS kinase family.</text>
</comment>
<evidence type="ECO:0000256" key="18">
    <source>
        <dbReference type="ARBA" id="ARBA00062688"/>
    </source>
</evidence>
<feature type="binding site" evidence="19">
    <location>
        <begin position="31"/>
        <end position="38"/>
    </location>
    <ligand>
        <name>GTP</name>
        <dbReference type="ChEBI" id="CHEBI:37565"/>
    </ligand>
</feature>
<evidence type="ECO:0000256" key="14">
    <source>
        <dbReference type="ARBA" id="ARBA00023268"/>
    </source>
</evidence>
<dbReference type="RefSeq" id="WP_101713355.1">
    <property type="nucleotide sequence ID" value="NZ_PJRQ01000024.1"/>
</dbReference>
<dbReference type="InterPro" id="IPR044138">
    <property type="entry name" value="CysN_II"/>
</dbReference>
<comment type="similarity">
    <text evidence="5">In the N-terminal section; belongs to the TRAFAC class translation factor GTPase superfamily. Classic translation factor GTPase family. CysN/NodQ subfamily.</text>
</comment>
<keyword evidence="9 19" id="KW-0548">Nucleotidyltransferase</keyword>
<evidence type="ECO:0000259" key="21">
    <source>
        <dbReference type="PROSITE" id="PS51722"/>
    </source>
</evidence>
<dbReference type="FunFam" id="3.40.50.300:FF:000119">
    <property type="entry name" value="Sulfate adenylyltransferase subunit 1"/>
    <property type="match status" value="1"/>
</dbReference>
<comment type="function">
    <text evidence="15">Proposed to provide activated sulfate for transfer to Nod factor. ATP sulfurylase may be the GTPase, regulating ATP sulfurylase activity.</text>
</comment>
<feature type="domain" description="Tr-type G" evidence="21">
    <location>
        <begin position="22"/>
        <end position="237"/>
    </location>
</feature>
<dbReference type="InterPro" id="IPR002891">
    <property type="entry name" value="APS"/>
</dbReference>
<evidence type="ECO:0000256" key="8">
    <source>
        <dbReference type="ARBA" id="ARBA00022679"/>
    </source>
</evidence>
<dbReference type="InterPro" id="IPR011779">
    <property type="entry name" value="SO4_adenylTrfase_lsu"/>
</dbReference>
<dbReference type="NCBIfam" id="NF003013">
    <property type="entry name" value="PRK03846.1"/>
    <property type="match status" value="1"/>
</dbReference>
<dbReference type="Pfam" id="PF03144">
    <property type="entry name" value="GTP_EFTU_D2"/>
    <property type="match status" value="1"/>
</dbReference>
<comment type="subunit">
    <text evidence="18">Heterodimer composed of CysD, the smaller subunit, and CysNC.</text>
</comment>
<dbReference type="NCBIfam" id="NF003478">
    <property type="entry name" value="PRK05124.1"/>
    <property type="match status" value="1"/>
</dbReference>
<evidence type="ECO:0000256" key="20">
    <source>
        <dbReference type="HAMAP-Rule" id="MF_00065"/>
    </source>
</evidence>
<dbReference type="UniPathway" id="UPA00140">
    <property type="reaction ID" value="UER00204"/>
</dbReference>
<comment type="similarity">
    <text evidence="19">Belongs to the TRAFAC class translation factor GTPase superfamily. Classic translation factor GTPase family. CysN/NodQ subfamily.</text>
</comment>
<evidence type="ECO:0000256" key="10">
    <source>
        <dbReference type="ARBA" id="ARBA00022741"/>
    </source>
</evidence>
<dbReference type="GO" id="GO:0003924">
    <property type="term" value="F:GTPase activity"/>
    <property type="evidence" value="ECO:0007669"/>
    <property type="project" value="InterPro"/>
</dbReference>
<dbReference type="InterPro" id="IPR041757">
    <property type="entry name" value="CysN_GTP-bd"/>
</dbReference>
<feature type="binding site" evidence="19">
    <location>
        <begin position="165"/>
        <end position="168"/>
    </location>
    <ligand>
        <name>GTP</name>
        <dbReference type="ChEBI" id="CHEBI:37565"/>
    </ligand>
</feature>
<evidence type="ECO:0000256" key="6">
    <source>
        <dbReference type="ARBA" id="ARBA00011760"/>
    </source>
</evidence>
<dbReference type="EMBL" id="PJRQ01000024">
    <property type="protein sequence ID" value="PLR14812.1"/>
    <property type="molecule type" value="Genomic_DNA"/>
</dbReference>
<feature type="active site" description="Phosphoserine intermediate" evidence="20">
    <location>
        <position position="541"/>
    </location>
</feature>
<dbReference type="GO" id="GO:0004781">
    <property type="term" value="F:sulfate adenylyltransferase (ATP) activity"/>
    <property type="evidence" value="ECO:0007669"/>
    <property type="project" value="UniProtKB-UniRule"/>
</dbReference>
<dbReference type="GO" id="GO:0070814">
    <property type="term" value="P:hydrogen sulfide biosynthetic process"/>
    <property type="evidence" value="ECO:0007669"/>
    <property type="project" value="UniProtKB-UniRule"/>
</dbReference>
<sequence length="635" mass="69596">MAHQSALIAEDIEAYLEAHQNKSLLRFITCGSVDDGKSTLIGRLLYDSKMIFEDQMAALEADSKRVGTQGGAIDFALLVDGLAAEREQGITIDVAYRFFSTDKRKFIVADTPGHEQYTRNMVTGASTADAAVILIDARKGVLTQTRRHSYLVSLLGIRNVVLAVNKMDLIDWDQTVFDAIVADYRAFADKIGLSVFTPIPISGLGGDNMAVKSEHTPWYDGPILMDWLESVEVEDGLQAQPFRMPVQWVNRPNLDFRGFSGQVASGMVKPGDRVKVLPSGRESRVSRIVTLPGDLDRAVAGQSVTITLADEVDVSRGDVLVAADSPSAVAGQFEATLVWMDDEPLPPGRSYLLKIGARLVGASVTEIKHRVNVNTLEHTAAKRLELNEIAHVNISLDQAIPFEAYADNRDLGGFILIDRISNRTVGAGLLNFALRRADNIHWQHTDVSKASRAALKSQRGRVIWLTGLSGAGKSTIANLVEKRLHALGRHTYLLDGDNVRHGLNKDLGFTEEDRVENIRRVAEVAKLMVDAGLIVLTAFISPFRAERQLAREILSEGEFVEVFVDTPLAVAESRDVKGLYKKARSGQLKNFTGIDSPYEAPEAAELVIDTTKVDPVAAAEQIVAWLEGDEISYEI</sequence>
<evidence type="ECO:0000256" key="5">
    <source>
        <dbReference type="ARBA" id="ARBA00007237"/>
    </source>
</evidence>
<dbReference type="HAMAP" id="MF_00065">
    <property type="entry name" value="Adenylyl_sulf_kinase"/>
    <property type="match status" value="1"/>
</dbReference>
<evidence type="ECO:0000256" key="7">
    <source>
        <dbReference type="ARBA" id="ARBA00022458"/>
    </source>
</evidence>
<feature type="binding site" evidence="20">
    <location>
        <begin position="467"/>
        <end position="474"/>
    </location>
    <ligand>
        <name>ATP</name>
        <dbReference type="ChEBI" id="CHEBI:30616"/>
    </ligand>
</feature>
<dbReference type="PROSITE" id="PS51722">
    <property type="entry name" value="G_TR_2"/>
    <property type="match status" value="1"/>
</dbReference>
<dbReference type="InterPro" id="IPR059117">
    <property type="entry name" value="APS_kinase_dom"/>
</dbReference>
<dbReference type="CDD" id="cd03695">
    <property type="entry name" value="CysN_NodQ_II"/>
    <property type="match status" value="1"/>
</dbReference>
<keyword evidence="8 19" id="KW-0808">Transferase</keyword>
<dbReference type="InterPro" id="IPR004161">
    <property type="entry name" value="EFTu-like_2"/>
</dbReference>
<dbReference type="Gene3D" id="3.40.50.300">
    <property type="entry name" value="P-loop containing nucleotide triphosphate hydrolases"/>
    <property type="match status" value="2"/>
</dbReference>
<dbReference type="InterPro" id="IPR000795">
    <property type="entry name" value="T_Tr_GTP-bd_dom"/>
</dbReference>
<keyword evidence="20" id="KW-0597">Phosphoprotein</keyword>
<dbReference type="GO" id="GO:0000103">
    <property type="term" value="P:sulfate assimilation"/>
    <property type="evidence" value="ECO:0007669"/>
    <property type="project" value="UniProtKB-UniRule"/>
</dbReference>
<dbReference type="InterPro" id="IPR027417">
    <property type="entry name" value="P-loop_NTPase"/>
</dbReference>